<sequence>MGQQLSTSNIPPEDLPFLLEISNFSEKDLDKLYLRFQHLDKQKTGYLTSKELQLPELAVNPLADRITSVIFEHGKLDFKKFVETIQIFSKNAKRETKLEFAFKVYDVDCDGFISYSDLFQIIRAMAGNSLSDLQVGKIVEDTINENDQDNDGMLKLDEFKRALFDTDIDSFLTIKL</sequence>
<dbReference type="EMBL" id="JADGKB010000117">
    <property type="protein sequence ID" value="KAJ3253178.1"/>
    <property type="molecule type" value="Genomic_DNA"/>
</dbReference>
<dbReference type="InterPro" id="IPR018247">
    <property type="entry name" value="EF_Hand_1_Ca_BS"/>
</dbReference>
<keyword evidence="2" id="KW-0677">Repeat</keyword>
<dbReference type="PANTHER" id="PTHR45942">
    <property type="entry name" value="PROTEIN PHOSPATASE 3 REGULATORY SUBUNIT B ALPHA ISOFORM TYPE 1"/>
    <property type="match status" value="1"/>
</dbReference>
<evidence type="ECO:0000256" key="1">
    <source>
        <dbReference type="ARBA" id="ARBA00022723"/>
    </source>
</evidence>
<dbReference type="PROSITE" id="PS50222">
    <property type="entry name" value="EF_HAND_2"/>
    <property type="match status" value="2"/>
</dbReference>
<evidence type="ECO:0000256" key="4">
    <source>
        <dbReference type="ARBA" id="ARBA00023774"/>
    </source>
</evidence>
<evidence type="ECO:0000256" key="3">
    <source>
        <dbReference type="ARBA" id="ARBA00022837"/>
    </source>
</evidence>
<evidence type="ECO:0000313" key="11">
    <source>
        <dbReference type="Proteomes" id="UP001210925"/>
    </source>
</evidence>
<reference evidence="10" key="1">
    <citation type="submission" date="2020-05" db="EMBL/GenBank/DDBJ databases">
        <title>Phylogenomic resolution of chytrid fungi.</title>
        <authorList>
            <person name="Stajich J.E."/>
            <person name="Amses K."/>
            <person name="Simmons R."/>
            <person name="Seto K."/>
            <person name="Myers J."/>
            <person name="Bonds A."/>
            <person name="Quandt C.A."/>
            <person name="Barry K."/>
            <person name="Liu P."/>
            <person name="Grigoriev I."/>
            <person name="Longcore J.E."/>
            <person name="James T.Y."/>
        </authorList>
    </citation>
    <scope>NUCLEOTIDE SEQUENCE</scope>
    <source>
        <strain evidence="10">PLAUS21</strain>
    </source>
</reference>
<dbReference type="AlphaFoldDB" id="A0AAD5UB23"/>
<dbReference type="SMART" id="SM00054">
    <property type="entry name" value="EFh"/>
    <property type="match status" value="2"/>
</dbReference>
<evidence type="ECO:0000256" key="2">
    <source>
        <dbReference type="ARBA" id="ARBA00022737"/>
    </source>
</evidence>
<comment type="caution">
    <text evidence="10">The sequence shown here is derived from an EMBL/GenBank/DDBJ whole genome shotgun (WGS) entry which is preliminary data.</text>
</comment>
<proteinExistence type="inferred from homology"/>
<name>A0AAD5UB23_9FUNG</name>
<evidence type="ECO:0000313" key="10">
    <source>
        <dbReference type="EMBL" id="KAJ3253178.1"/>
    </source>
</evidence>
<dbReference type="CDD" id="cd00051">
    <property type="entry name" value="EFh"/>
    <property type="match status" value="1"/>
</dbReference>
<keyword evidence="3" id="KW-0106">Calcium</keyword>
<keyword evidence="1" id="KW-0479">Metal-binding</keyword>
<dbReference type="FunFam" id="1.10.238.10:FF:000003">
    <property type="entry name" value="Calmodulin A"/>
    <property type="match status" value="1"/>
</dbReference>
<comment type="subunit">
    <text evidence="5">Composed of a catalytic subunit (A) and a regulatory subunit (B).</text>
</comment>
<dbReference type="SUPFAM" id="SSF47473">
    <property type="entry name" value="EF-hand"/>
    <property type="match status" value="1"/>
</dbReference>
<accession>A0AAD5UB23</accession>
<dbReference type="InterPro" id="IPR011992">
    <property type="entry name" value="EF-hand-dom_pair"/>
</dbReference>
<evidence type="ECO:0000259" key="9">
    <source>
        <dbReference type="PROSITE" id="PS50222"/>
    </source>
</evidence>
<dbReference type="Gene3D" id="1.10.238.10">
    <property type="entry name" value="EF-hand"/>
    <property type="match status" value="1"/>
</dbReference>
<dbReference type="PROSITE" id="PS00018">
    <property type="entry name" value="EF_HAND_1"/>
    <property type="match status" value="1"/>
</dbReference>
<feature type="domain" description="EF-hand" evidence="9">
    <location>
        <begin position="134"/>
        <end position="169"/>
    </location>
</feature>
<dbReference type="GO" id="GO:0005509">
    <property type="term" value="F:calcium ion binding"/>
    <property type="evidence" value="ECO:0007669"/>
    <property type="project" value="InterPro"/>
</dbReference>
<gene>
    <name evidence="10" type="primary">PPP3R2</name>
    <name evidence="10" type="ORF">HK103_000819</name>
</gene>
<protein>
    <recommendedName>
        <fullName evidence="6">Calcineurin subunit B</fullName>
    </recommendedName>
    <alternativeName>
        <fullName evidence="7">Calcineurin regulatory subunit</fullName>
    </alternativeName>
    <alternativeName>
        <fullName evidence="8">Protein phosphatase 2B regulatory subunit</fullName>
    </alternativeName>
</protein>
<dbReference type="Proteomes" id="UP001210925">
    <property type="component" value="Unassembled WGS sequence"/>
</dbReference>
<evidence type="ECO:0000256" key="5">
    <source>
        <dbReference type="ARBA" id="ARBA00023792"/>
    </source>
</evidence>
<comment type="similarity">
    <text evidence="4">Belongs to the calcineurin regulatory subunit family.</text>
</comment>
<evidence type="ECO:0000256" key="7">
    <source>
        <dbReference type="ARBA" id="ARBA00031295"/>
    </source>
</evidence>
<evidence type="ECO:0000256" key="8">
    <source>
        <dbReference type="ARBA" id="ARBA00032848"/>
    </source>
</evidence>
<feature type="domain" description="EF-hand" evidence="9">
    <location>
        <begin position="93"/>
        <end position="128"/>
    </location>
</feature>
<dbReference type="Pfam" id="PF13499">
    <property type="entry name" value="EF-hand_7"/>
    <property type="match status" value="1"/>
</dbReference>
<dbReference type="InterPro" id="IPR002048">
    <property type="entry name" value="EF_hand_dom"/>
</dbReference>
<organism evidence="10 11">
    <name type="scientific">Boothiomyces macroporosus</name>
    <dbReference type="NCBI Taxonomy" id="261099"/>
    <lineage>
        <taxon>Eukaryota</taxon>
        <taxon>Fungi</taxon>
        <taxon>Fungi incertae sedis</taxon>
        <taxon>Chytridiomycota</taxon>
        <taxon>Chytridiomycota incertae sedis</taxon>
        <taxon>Chytridiomycetes</taxon>
        <taxon>Rhizophydiales</taxon>
        <taxon>Terramycetaceae</taxon>
        <taxon>Boothiomyces</taxon>
    </lineage>
</organism>
<evidence type="ECO:0000256" key="6">
    <source>
        <dbReference type="ARBA" id="ARBA00023832"/>
    </source>
</evidence>
<keyword evidence="11" id="KW-1185">Reference proteome</keyword>